<dbReference type="EMBL" id="JAACJO010000002">
    <property type="protein sequence ID" value="KAF5361758.1"/>
    <property type="molecule type" value="Genomic_DNA"/>
</dbReference>
<dbReference type="Proteomes" id="UP000559027">
    <property type="component" value="Unassembled WGS sequence"/>
</dbReference>
<dbReference type="InterPro" id="IPR036047">
    <property type="entry name" value="F-box-like_dom_sf"/>
</dbReference>
<dbReference type="AlphaFoldDB" id="A0A8H5GB99"/>
<comment type="caution">
    <text evidence="1">The sequence shown here is derived from an EMBL/GenBank/DDBJ whole genome shotgun (WGS) entry which is preliminary data.</text>
</comment>
<sequence length="226" mass="25870">MFEYAVYENAHPICQLASVCRRWRQVIWSSSSLWISVFLCPRQPGVWELFDLHLENAKDLSNFIHLPTDHGLGAALKSILELLRAAFIRCPDKTRALDLGPMDGSVWDVLTPCSARTEFPRLEVVKLNFKRGFEGTFEGNMFHYSSHLRSIDMTEPFHGIEGCPPLHQITSLSHDRLSLAYSLYVIETLALHNFHTLRRWEGDIPPSATFIIGIQLRPEPILARPF</sequence>
<dbReference type="SUPFAM" id="SSF81383">
    <property type="entry name" value="F-box domain"/>
    <property type="match status" value="1"/>
</dbReference>
<evidence type="ECO:0008006" key="3">
    <source>
        <dbReference type="Google" id="ProtNLM"/>
    </source>
</evidence>
<proteinExistence type="predicted"/>
<accession>A0A8H5GB99</accession>
<reference evidence="1 2" key="1">
    <citation type="journal article" date="2020" name="ISME J.">
        <title>Uncovering the hidden diversity of litter-decomposition mechanisms in mushroom-forming fungi.</title>
        <authorList>
            <person name="Floudas D."/>
            <person name="Bentzer J."/>
            <person name="Ahren D."/>
            <person name="Johansson T."/>
            <person name="Persson P."/>
            <person name="Tunlid A."/>
        </authorList>
    </citation>
    <scope>NUCLEOTIDE SEQUENCE [LARGE SCALE GENOMIC DNA]</scope>
    <source>
        <strain evidence="1 2">CBS 146.42</strain>
    </source>
</reference>
<protein>
    <recommendedName>
        <fullName evidence="3">F-box domain-containing protein</fullName>
    </recommendedName>
</protein>
<name>A0A8H5GB99_9AGAR</name>
<dbReference type="OrthoDB" id="2997131at2759"/>
<keyword evidence="2" id="KW-1185">Reference proteome</keyword>
<evidence type="ECO:0000313" key="1">
    <source>
        <dbReference type="EMBL" id="KAF5361758.1"/>
    </source>
</evidence>
<evidence type="ECO:0000313" key="2">
    <source>
        <dbReference type="Proteomes" id="UP000559027"/>
    </source>
</evidence>
<gene>
    <name evidence="1" type="ORF">D9756_002818</name>
</gene>
<organism evidence="1 2">
    <name type="scientific">Leucocoprinus leucothites</name>
    <dbReference type="NCBI Taxonomy" id="201217"/>
    <lineage>
        <taxon>Eukaryota</taxon>
        <taxon>Fungi</taxon>
        <taxon>Dikarya</taxon>
        <taxon>Basidiomycota</taxon>
        <taxon>Agaricomycotina</taxon>
        <taxon>Agaricomycetes</taxon>
        <taxon>Agaricomycetidae</taxon>
        <taxon>Agaricales</taxon>
        <taxon>Agaricineae</taxon>
        <taxon>Agaricaceae</taxon>
        <taxon>Leucocoprinus</taxon>
    </lineage>
</organism>